<evidence type="ECO:0000313" key="2">
    <source>
        <dbReference type="Proteomes" id="UP000661507"/>
    </source>
</evidence>
<reference evidence="1" key="1">
    <citation type="journal article" date="2014" name="Int. J. Syst. Evol. Microbiol.">
        <title>Complete genome sequence of Corynebacterium casei LMG S-19264T (=DSM 44701T), isolated from a smear-ripened cheese.</title>
        <authorList>
            <consortium name="US DOE Joint Genome Institute (JGI-PGF)"/>
            <person name="Walter F."/>
            <person name="Albersmeier A."/>
            <person name="Kalinowski J."/>
            <person name="Ruckert C."/>
        </authorList>
    </citation>
    <scope>NUCLEOTIDE SEQUENCE</scope>
    <source>
        <strain evidence="1">CGMCC 1.3617</strain>
    </source>
</reference>
<protein>
    <submittedName>
        <fullName evidence="1">Uncharacterized protein</fullName>
    </submittedName>
</protein>
<keyword evidence="2" id="KW-1185">Reference proteome</keyword>
<dbReference type="AlphaFoldDB" id="A0A917L364"/>
<gene>
    <name evidence="1" type="ORF">GCM10011320_57700</name>
</gene>
<dbReference type="EMBL" id="BMKW01000023">
    <property type="protein sequence ID" value="GGJ42504.1"/>
    <property type="molecule type" value="Genomic_DNA"/>
</dbReference>
<accession>A0A917L364</accession>
<dbReference type="Proteomes" id="UP000661507">
    <property type="component" value="Unassembled WGS sequence"/>
</dbReference>
<evidence type="ECO:0000313" key="1">
    <source>
        <dbReference type="EMBL" id="GGJ42504.1"/>
    </source>
</evidence>
<reference evidence="1" key="2">
    <citation type="submission" date="2020-09" db="EMBL/GenBank/DDBJ databases">
        <authorList>
            <person name="Sun Q."/>
            <person name="Zhou Y."/>
        </authorList>
    </citation>
    <scope>NUCLEOTIDE SEQUENCE</scope>
    <source>
        <strain evidence="1">CGMCC 1.3617</strain>
    </source>
</reference>
<sequence>MSESFVIVGLRFGTRPSGCYQPEPRRSDRRGRAVLSAHPTIRSEAARSKAKVAIMVLLSEPTILLTQAQNKAPVEFAFSYAIDANRSLTITLHEVYLALAKTPIEEPAGVEASFVFREAFNVTAAQMMTAVLRNQQAGTKYA</sequence>
<proteinExistence type="predicted"/>
<name>A0A917L364_9PROT</name>
<comment type="caution">
    <text evidence="1">The sequence shown here is derived from an EMBL/GenBank/DDBJ whole genome shotgun (WGS) entry which is preliminary data.</text>
</comment>
<organism evidence="1 2">
    <name type="scientific">Neoroseomonas lacus</name>
    <dbReference type="NCBI Taxonomy" id="287609"/>
    <lineage>
        <taxon>Bacteria</taxon>
        <taxon>Pseudomonadati</taxon>
        <taxon>Pseudomonadota</taxon>
        <taxon>Alphaproteobacteria</taxon>
        <taxon>Acetobacterales</taxon>
        <taxon>Acetobacteraceae</taxon>
        <taxon>Neoroseomonas</taxon>
    </lineage>
</organism>
<dbReference type="RefSeq" id="WP_229681662.1">
    <property type="nucleotide sequence ID" value="NZ_BMKW01000023.1"/>
</dbReference>